<feature type="domain" description="CCHC-type" evidence="12">
    <location>
        <begin position="730"/>
        <end position="745"/>
    </location>
</feature>
<feature type="region of interest" description="Disordered" evidence="11">
    <location>
        <begin position="482"/>
        <end position="558"/>
    </location>
</feature>
<dbReference type="GO" id="GO:0071036">
    <property type="term" value="P:nuclear polyadenylation-dependent snoRNA catabolic process"/>
    <property type="evidence" value="ECO:0007669"/>
    <property type="project" value="TreeGrafter"/>
</dbReference>
<evidence type="ECO:0000256" key="11">
    <source>
        <dbReference type="SAM" id="MobiDB-lite"/>
    </source>
</evidence>
<dbReference type="InterPro" id="IPR051644">
    <property type="entry name" value="TRAMP_AT-DNA-binding"/>
</dbReference>
<feature type="compositionally biased region" description="Polar residues" evidence="11">
    <location>
        <begin position="519"/>
        <end position="544"/>
    </location>
</feature>
<dbReference type="PANTHER" id="PTHR46543:SF1">
    <property type="entry name" value="ZINC FINGER CCHC DOMAIN-CONTAINING PROTEIN 7"/>
    <property type="match status" value="1"/>
</dbReference>
<gene>
    <name evidence="13" type="ORF">QE152_g21830</name>
</gene>
<reference evidence="13 14" key="1">
    <citation type="journal article" date="2024" name="BMC Genomics">
        <title>De novo assembly and annotation of Popillia japonica's genome with initial clues to its potential as an invasive pest.</title>
        <authorList>
            <person name="Cucini C."/>
            <person name="Boschi S."/>
            <person name="Funari R."/>
            <person name="Cardaioli E."/>
            <person name="Iannotti N."/>
            <person name="Marturano G."/>
            <person name="Paoli F."/>
            <person name="Bruttini M."/>
            <person name="Carapelli A."/>
            <person name="Frati F."/>
            <person name="Nardi F."/>
        </authorList>
    </citation>
    <scope>NUCLEOTIDE SEQUENCE [LARGE SCALE GENOMIC DNA]</scope>
    <source>
        <strain evidence="13">DMR45628</strain>
    </source>
</reference>
<dbReference type="GO" id="GO:0071035">
    <property type="term" value="P:nuclear polyadenylation-dependent rRNA catabolic process"/>
    <property type="evidence" value="ECO:0007669"/>
    <property type="project" value="TreeGrafter"/>
</dbReference>
<dbReference type="GO" id="GO:0071037">
    <property type="term" value="P:nuclear polyadenylation-dependent snRNA catabolic process"/>
    <property type="evidence" value="ECO:0007669"/>
    <property type="project" value="TreeGrafter"/>
</dbReference>
<protein>
    <recommendedName>
        <fullName evidence="7">Zinc finger CCHC domain-containing protein 7</fullName>
    </recommendedName>
    <alternativeName>
        <fullName evidence="8">TRAMP-like complex RNA-binding factor ZCCHC7</fullName>
    </alternativeName>
</protein>
<dbReference type="GO" id="GO:0003723">
    <property type="term" value="F:RNA binding"/>
    <property type="evidence" value="ECO:0007669"/>
    <property type="project" value="TreeGrafter"/>
</dbReference>
<keyword evidence="2" id="KW-0479">Metal-binding</keyword>
<organism evidence="13 14">
    <name type="scientific">Popillia japonica</name>
    <name type="common">Japanese beetle</name>
    <dbReference type="NCBI Taxonomy" id="7064"/>
    <lineage>
        <taxon>Eukaryota</taxon>
        <taxon>Metazoa</taxon>
        <taxon>Ecdysozoa</taxon>
        <taxon>Arthropoda</taxon>
        <taxon>Hexapoda</taxon>
        <taxon>Insecta</taxon>
        <taxon>Pterygota</taxon>
        <taxon>Neoptera</taxon>
        <taxon>Endopterygota</taxon>
        <taxon>Coleoptera</taxon>
        <taxon>Polyphaga</taxon>
        <taxon>Scarabaeiformia</taxon>
        <taxon>Scarabaeidae</taxon>
        <taxon>Rutelinae</taxon>
        <taxon>Popillia</taxon>
    </lineage>
</organism>
<evidence type="ECO:0000313" key="14">
    <source>
        <dbReference type="Proteomes" id="UP001458880"/>
    </source>
</evidence>
<dbReference type="GO" id="GO:0008270">
    <property type="term" value="F:zinc ion binding"/>
    <property type="evidence" value="ECO:0007669"/>
    <property type="project" value="UniProtKB-KW"/>
</dbReference>
<evidence type="ECO:0000313" key="13">
    <source>
        <dbReference type="EMBL" id="KAK9720824.1"/>
    </source>
</evidence>
<keyword evidence="14" id="KW-1185">Reference proteome</keyword>
<comment type="caution">
    <text evidence="13">The sequence shown here is derived from an EMBL/GenBank/DDBJ whole genome shotgun (WGS) entry which is preliminary data.</text>
</comment>
<name>A0AAW1KM49_POPJA</name>
<dbReference type="GO" id="GO:0071038">
    <property type="term" value="P:TRAMP-dependent tRNA surveillance pathway"/>
    <property type="evidence" value="ECO:0007669"/>
    <property type="project" value="TreeGrafter"/>
</dbReference>
<evidence type="ECO:0000256" key="10">
    <source>
        <dbReference type="SAM" id="Coils"/>
    </source>
</evidence>
<evidence type="ECO:0000256" key="2">
    <source>
        <dbReference type="ARBA" id="ARBA00022723"/>
    </source>
</evidence>
<dbReference type="GO" id="GO:0071039">
    <property type="term" value="P:nuclear polyadenylation-dependent CUT catabolic process"/>
    <property type="evidence" value="ECO:0007669"/>
    <property type="project" value="TreeGrafter"/>
</dbReference>
<dbReference type="SUPFAM" id="SSF57756">
    <property type="entry name" value="Retrovirus zinc finger-like domains"/>
    <property type="match status" value="1"/>
</dbReference>
<evidence type="ECO:0000256" key="4">
    <source>
        <dbReference type="ARBA" id="ARBA00022771"/>
    </source>
</evidence>
<evidence type="ECO:0000259" key="12">
    <source>
        <dbReference type="PROSITE" id="PS50158"/>
    </source>
</evidence>
<dbReference type="InterPro" id="IPR001878">
    <property type="entry name" value="Znf_CCHC"/>
</dbReference>
<evidence type="ECO:0000256" key="3">
    <source>
        <dbReference type="ARBA" id="ARBA00022737"/>
    </source>
</evidence>
<dbReference type="GO" id="GO:0031499">
    <property type="term" value="C:TRAMP complex"/>
    <property type="evidence" value="ECO:0007669"/>
    <property type="project" value="TreeGrafter"/>
</dbReference>
<keyword evidence="6" id="KW-0539">Nucleus</keyword>
<keyword evidence="10" id="KW-0175">Coiled coil</keyword>
<evidence type="ECO:0000256" key="6">
    <source>
        <dbReference type="ARBA" id="ARBA00023242"/>
    </source>
</evidence>
<keyword evidence="3" id="KW-0677">Repeat</keyword>
<dbReference type="AlphaFoldDB" id="A0AAW1KM49"/>
<evidence type="ECO:0000256" key="7">
    <source>
        <dbReference type="ARBA" id="ARBA00041190"/>
    </source>
</evidence>
<sequence length="1231" mass="140694">MMGDLDVDFEELESRLYSQVYHSSENYENESTPPNLLEKLNHLQHNVRYFHRQTQSKQAFPNELNYIPIENNAQNIMKAKAHAADFFNINTTDDTTPTIQMTNQISPSIVHVVNPYNNTSILPQVPTEIIANGQIRETTHMNSNLERFLNRQSRRQQKKQKWIDRRKQKRKERLEQQELMADNCKGNNSGSGNFTVHFLNEKNISLLNANEDKDVVTISDSDSDSCIEIPQQKVLVYISDDSDEENNKANDLKANIKKCTAELDQQENCKSLNKNTEATENSAFDDGDDVLIIDEAPKALEIIDLDCDTRSITTADNNKTVDSIKSFESNSTNSILKKSTSSLSMQRAIASAKERNELLRTPDSASTSNDFLDSSVDLHQKRFNFSLHGTDFGNTDPFLKPKSNTDIYETESSCSASDIGTPAAKSNMFHEVEFETPHKDLFEEENLESFGNYITPNRDSILENTPLTDKFEQVVTKVSAKSDKKTDADCSDTSSESDYEISKKLPANKAKRKLPMLTSVKSHSPSGKQQKTENKINSIENSTNQRKRNSISETSTIPKKKCKDTDLLNESLAASAAAKIQEIYEMKGQSILEHHSIGPNSSAHAALDVLYIPSDNDMEENMVESDIQLINCKSKEKPPPKTQESCQSSMFSKYWTNDMHKFYNSSWGLENFNVEEIQKTMTDDKRSWRISEEDRMFYRFNTPKGPRCRICREFGHVSFNCKNGRRPIVCTLCGQNGHLEPRCPNGLCTLCGSQGGYGTYCSNCAKWTYIRCRICNMYGHIDLKCPDLWRRYHLTTEPGPIIKPRKNSQKNPENRWCSGCAKSGHYEYKCQRYSRSHHSVDPNIQEYVDLYNFRKDQPFLIRCDFSSPSSPTKQPVPNTSKHVEDSIEIIEESKASTSKTSTECTKGSIKISDVIEVLNEAELPTNEDFEFADTVSNNTERSTTKISNLRILITINLNIREYGFITSIQGEKLVKQLRLKFYISIDIQKDCNHVYTTGKIIITGGNGRGLREVQKQLMRFLNSIPKTNIIPKTSKAASSFLLSKFDQVEKIVGNCKSLYDTLLKLQIQCRAGGDKTSLENKIKSTRIHLNMLLFGKLGLGDGKRHMNSLQNWQKEFATVEDYKLPFSTLFDLMESYSYIFLDTTKHSYKRYCAVEPKSTLNKEKMAGDKELKLISRYFKLVEGKCRRFHMIDKLKELYRFNDILQQRITIKAYKEFMTFCNKFLHSVKAQS</sequence>
<evidence type="ECO:0000256" key="9">
    <source>
        <dbReference type="PROSITE-ProRule" id="PRU00047"/>
    </source>
</evidence>
<dbReference type="PANTHER" id="PTHR46543">
    <property type="entry name" value="ZINC FINGER CCHC DOMAIN-CONTAINING PROTEIN 7"/>
    <property type="match status" value="1"/>
</dbReference>
<keyword evidence="5" id="KW-0862">Zinc</keyword>
<dbReference type="GO" id="GO:0071031">
    <property type="term" value="P:nuclear mRNA surveillance of mRNA 3'-end processing"/>
    <property type="evidence" value="ECO:0007669"/>
    <property type="project" value="TreeGrafter"/>
</dbReference>
<accession>A0AAW1KM49</accession>
<dbReference type="Proteomes" id="UP001458880">
    <property type="component" value="Unassembled WGS sequence"/>
</dbReference>
<dbReference type="InterPro" id="IPR036875">
    <property type="entry name" value="Znf_CCHC_sf"/>
</dbReference>
<dbReference type="PROSITE" id="PS50158">
    <property type="entry name" value="ZF_CCHC"/>
    <property type="match status" value="1"/>
</dbReference>
<feature type="region of interest" description="Disordered" evidence="11">
    <location>
        <begin position="151"/>
        <end position="170"/>
    </location>
</feature>
<keyword evidence="4 9" id="KW-0863">Zinc-finger</keyword>
<dbReference type="SMART" id="SM00343">
    <property type="entry name" value="ZnF_C2HC"/>
    <property type="match status" value="5"/>
</dbReference>
<dbReference type="EMBL" id="JASPKY010000206">
    <property type="protein sequence ID" value="KAK9720824.1"/>
    <property type="molecule type" value="Genomic_DNA"/>
</dbReference>
<evidence type="ECO:0000256" key="8">
    <source>
        <dbReference type="ARBA" id="ARBA00043023"/>
    </source>
</evidence>
<proteinExistence type="predicted"/>
<dbReference type="Gene3D" id="4.10.60.10">
    <property type="entry name" value="Zinc finger, CCHC-type"/>
    <property type="match status" value="2"/>
</dbReference>
<feature type="compositionally biased region" description="Basic residues" evidence="11">
    <location>
        <begin position="152"/>
        <end position="170"/>
    </location>
</feature>
<feature type="coiled-coil region" evidence="10">
    <location>
        <begin position="242"/>
        <end position="269"/>
    </location>
</feature>
<comment type="subcellular location">
    <subcellularLocation>
        <location evidence="1">Nucleus</location>
    </subcellularLocation>
</comment>
<evidence type="ECO:0000256" key="5">
    <source>
        <dbReference type="ARBA" id="ARBA00022833"/>
    </source>
</evidence>
<evidence type="ECO:0000256" key="1">
    <source>
        <dbReference type="ARBA" id="ARBA00004123"/>
    </source>
</evidence>